<dbReference type="GO" id="GO:0005524">
    <property type="term" value="F:ATP binding"/>
    <property type="evidence" value="ECO:0007669"/>
    <property type="project" value="UniProtKB-UniRule"/>
</dbReference>
<comment type="catalytic activity">
    <reaction evidence="12 13">
        <text>L-threonine + hydrogencarbonate + ATP = L-threonylcarbamoyladenylate + diphosphate + H2O</text>
        <dbReference type="Rhea" id="RHEA:36407"/>
        <dbReference type="ChEBI" id="CHEBI:15377"/>
        <dbReference type="ChEBI" id="CHEBI:17544"/>
        <dbReference type="ChEBI" id="CHEBI:30616"/>
        <dbReference type="ChEBI" id="CHEBI:33019"/>
        <dbReference type="ChEBI" id="CHEBI:57926"/>
        <dbReference type="ChEBI" id="CHEBI:73682"/>
        <dbReference type="EC" id="2.7.7.87"/>
    </reaction>
</comment>
<evidence type="ECO:0000256" key="11">
    <source>
        <dbReference type="ARBA" id="ARBA00029774"/>
    </source>
</evidence>
<gene>
    <name evidence="16" type="ORF">E5161_11760</name>
</gene>
<keyword evidence="7 13" id="KW-0819">tRNA processing</keyword>
<dbReference type="InterPro" id="IPR017945">
    <property type="entry name" value="DHBP_synth_RibB-like_a/b_dom"/>
</dbReference>
<keyword evidence="6 13" id="KW-0808">Transferase</keyword>
<dbReference type="InterPro" id="IPR006070">
    <property type="entry name" value="Sua5-like_dom"/>
</dbReference>
<keyword evidence="17" id="KW-1185">Reference proteome</keyword>
<dbReference type="InterPro" id="IPR050156">
    <property type="entry name" value="TC-AMP_synthase_SUA5"/>
</dbReference>
<sequence>MEAGLEQAAASLAAGGVVAFPTETVYGLGGDARSTEAVSRIFEAKGRPSDNPLIVHLADPEALDGLAERVNEIERTLIDKFWPGPLTLVLPVRPDAVSPLVTAGLDTVAVRIPAHELARKLIAKSGCPIAAPSANRSGRPSPTLARHVMQDLDGRIDGVLDGGPTGVGLESTVVRVLDGAVHVLRPGGVTVEQLQEALGPEVPIAPANLTRNSGEAEGPRSPGMKYTHYAPRGEMLLITGSDPQHLINTAHRAADEARRAHRRVGVLAPAEHAAAYEDVADAVIVCGSLHDIHSAAQALYAALRECDERGLNFIVAEGFPEDGIGAALMNRLRKAAGGRELQV</sequence>
<dbReference type="OrthoDB" id="9814580at2"/>
<evidence type="ECO:0000256" key="12">
    <source>
        <dbReference type="ARBA" id="ARBA00048366"/>
    </source>
</evidence>
<feature type="binding site" evidence="14">
    <location>
        <position position="51"/>
    </location>
    <ligand>
        <name>ATP</name>
        <dbReference type="ChEBI" id="CHEBI:30616"/>
    </ligand>
</feature>
<feature type="binding site" evidence="14">
    <location>
        <position position="185"/>
    </location>
    <ligand>
        <name>ATP</name>
        <dbReference type="ChEBI" id="CHEBI:30616"/>
    </ligand>
</feature>
<dbReference type="NCBIfam" id="TIGR00057">
    <property type="entry name" value="L-threonylcarbamoyladenylate synthase"/>
    <property type="match status" value="1"/>
</dbReference>
<dbReference type="GO" id="GO:0006450">
    <property type="term" value="P:regulation of translational fidelity"/>
    <property type="evidence" value="ECO:0007669"/>
    <property type="project" value="TreeGrafter"/>
</dbReference>
<dbReference type="PIRSF" id="PIRSF004930">
    <property type="entry name" value="Tln_factor_SUA5"/>
    <property type="match status" value="1"/>
</dbReference>
<feature type="domain" description="YrdC-like" evidence="15">
    <location>
        <begin position="2"/>
        <end position="189"/>
    </location>
</feature>
<dbReference type="InterPro" id="IPR005145">
    <property type="entry name" value="Sua5_C"/>
</dbReference>
<keyword evidence="9 13" id="KW-0547">Nucleotide-binding</keyword>
<evidence type="ECO:0000256" key="5">
    <source>
        <dbReference type="ARBA" id="ARBA00022490"/>
    </source>
</evidence>
<protein>
    <recommendedName>
        <fullName evidence="4 13">Threonylcarbamoyl-AMP synthase</fullName>
        <shortName evidence="13">TC-AMP synthase</shortName>
        <ecNumber evidence="3 13">2.7.7.87</ecNumber>
    </recommendedName>
    <alternativeName>
        <fullName evidence="11 13">L-threonylcarbamoyladenylate synthase</fullName>
    </alternativeName>
</protein>
<evidence type="ECO:0000256" key="1">
    <source>
        <dbReference type="ARBA" id="ARBA00004496"/>
    </source>
</evidence>
<comment type="function">
    <text evidence="13">Required for the formation of a threonylcarbamoyl group on adenosine at position 37 (t(6)A37) in tRNAs that read codons beginning with adenine.</text>
</comment>
<feature type="binding site" evidence="14">
    <location>
        <position position="24"/>
    </location>
    <ligand>
        <name>L-threonine</name>
        <dbReference type="ChEBI" id="CHEBI:57926"/>
    </ligand>
</feature>
<dbReference type="GO" id="GO:0005737">
    <property type="term" value="C:cytoplasm"/>
    <property type="evidence" value="ECO:0007669"/>
    <property type="project" value="UniProtKB-SubCell"/>
</dbReference>
<evidence type="ECO:0000256" key="7">
    <source>
        <dbReference type="ARBA" id="ARBA00022694"/>
    </source>
</evidence>
<dbReference type="FunFam" id="3.90.870.10:FF:000008">
    <property type="entry name" value="Threonylcarbamoyl-AMP synthase"/>
    <property type="match status" value="1"/>
</dbReference>
<evidence type="ECO:0000256" key="2">
    <source>
        <dbReference type="ARBA" id="ARBA00007663"/>
    </source>
</evidence>
<feature type="binding site" evidence="14">
    <location>
        <position position="229"/>
    </location>
    <ligand>
        <name>ATP</name>
        <dbReference type="ChEBI" id="CHEBI:30616"/>
    </ligand>
</feature>
<feature type="binding site" evidence="14">
    <location>
        <position position="107"/>
    </location>
    <ligand>
        <name>ATP</name>
        <dbReference type="ChEBI" id="CHEBI:30616"/>
    </ligand>
</feature>
<feature type="binding site" evidence="14">
    <location>
        <position position="171"/>
    </location>
    <ligand>
        <name>L-threonine</name>
        <dbReference type="ChEBI" id="CHEBI:57926"/>
    </ligand>
</feature>
<evidence type="ECO:0000256" key="3">
    <source>
        <dbReference type="ARBA" id="ARBA00012584"/>
    </source>
</evidence>
<feature type="binding site" evidence="14">
    <location>
        <position position="111"/>
    </location>
    <ligand>
        <name>L-threonine</name>
        <dbReference type="ChEBI" id="CHEBI:57926"/>
    </ligand>
</feature>
<evidence type="ECO:0000256" key="4">
    <source>
        <dbReference type="ARBA" id="ARBA00015492"/>
    </source>
</evidence>
<feature type="binding site" evidence="14">
    <location>
        <position position="133"/>
    </location>
    <ligand>
        <name>ATP</name>
        <dbReference type="ChEBI" id="CHEBI:30616"/>
    </ligand>
</feature>
<name>A0A4U0FF97_9BACL</name>
<keyword evidence="8 13" id="KW-0548">Nucleotidyltransferase</keyword>
<dbReference type="EMBL" id="SUPK01000005">
    <property type="protein sequence ID" value="TJY42032.1"/>
    <property type="molecule type" value="Genomic_DNA"/>
</dbReference>
<dbReference type="PANTHER" id="PTHR17490:SF16">
    <property type="entry name" value="THREONYLCARBAMOYL-AMP SYNTHASE"/>
    <property type="match status" value="1"/>
</dbReference>
<evidence type="ECO:0000313" key="17">
    <source>
        <dbReference type="Proteomes" id="UP000309673"/>
    </source>
</evidence>
<dbReference type="Proteomes" id="UP000309673">
    <property type="component" value="Unassembled WGS sequence"/>
</dbReference>
<dbReference type="EC" id="2.7.7.87" evidence="3 13"/>
<evidence type="ECO:0000256" key="10">
    <source>
        <dbReference type="ARBA" id="ARBA00022840"/>
    </source>
</evidence>
<comment type="similarity">
    <text evidence="2 13">Belongs to the SUA5 family.</text>
</comment>
<feature type="binding site" evidence="14">
    <location>
        <position position="47"/>
    </location>
    <ligand>
        <name>ATP</name>
        <dbReference type="ChEBI" id="CHEBI:30616"/>
    </ligand>
</feature>
<comment type="caution">
    <text evidence="16">The sequence shown here is derived from an EMBL/GenBank/DDBJ whole genome shotgun (WGS) entry which is preliminary data.</text>
</comment>
<comment type="subcellular location">
    <subcellularLocation>
        <location evidence="1 13">Cytoplasm</location>
    </subcellularLocation>
</comment>
<accession>A0A4U0FF97</accession>
<dbReference type="InterPro" id="IPR038385">
    <property type="entry name" value="Sua5/YwlC_C"/>
</dbReference>
<feature type="binding site" evidence="14">
    <location>
        <position position="131"/>
    </location>
    <ligand>
        <name>L-threonine</name>
        <dbReference type="ChEBI" id="CHEBI:57926"/>
    </ligand>
</feature>
<dbReference type="SUPFAM" id="SSF55821">
    <property type="entry name" value="YrdC/RibB"/>
    <property type="match status" value="1"/>
</dbReference>
<dbReference type="Pfam" id="PF03481">
    <property type="entry name" value="Sua5_C"/>
    <property type="match status" value="1"/>
</dbReference>
<dbReference type="Gene3D" id="3.40.50.11030">
    <property type="entry name" value="Threonylcarbamoyl-AMP synthase, C-terminal domain"/>
    <property type="match status" value="1"/>
</dbReference>
<evidence type="ECO:0000256" key="8">
    <source>
        <dbReference type="ARBA" id="ARBA00022695"/>
    </source>
</evidence>
<dbReference type="AlphaFoldDB" id="A0A4U0FF97"/>
<evidence type="ECO:0000256" key="6">
    <source>
        <dbReference type="ARBA" id="ARBA00022679"/>
    </source>
</evidence>
<keyword evidence="10 13" id="KW-0067">ATP-binding</keyword>
<dbReference type="GO" id="GO:0008033">
    <property type="term" value="P:tRNA processing"/>
    <property type="evidence" value="ECO:0007669"/>
    <property type="project" value="UniProtKB-KW"/>
</dbReference>
<evidence type="ECO:0000256" key="9">
    <source>
        <dbReference type="ARBA" id="ARBA00022741"/>
    </source>
</evidence>
<dbReference type="GO" id="GO:0061710">
    <property type="term" value="F:L-threonylcarbamoyladenylate synthase"/>
    <property type="evidence" value="ECO:0007669"/>
    <property type="project" value="UniProtKB-EC"/>
</dbReference>
<organism evidence="16 17">
    <name type="scientific">Cohnella pontilimi</name>
    <dbReference type="NCBI Taxonomy" id="2564100"/>
    <lineage>
        <taxon>Bacteria</taxon>
        <taxon>Bacillati</taxon>
        <taxon>Bacillota</taxon>
        <taxon>Bacilli</taxon>
        <taxon>Bacillales</taxon>
        <taxon>Paenibacillaceae</taxon>
        <taxon>Cohnella</taxon>
    </lineage>
</organism>
<keyword evidence="5 13" id="KW-0963">Cytoplasm</keyword>
<proteinExistence type="inferred from homology"/>
<evidence type="ECO:0000313" key="16">
    <source>
        <dbReference type="EMBL" id="TJY42032.1"/>
    </source>
</evidence>
<evidence type="ECO:0000259" key="15">
    <source>
        <dbReference type="PROSITE" id="PS51163"/>
    </source>
</evidence>
<dbReference type="PROSITE" id="PS51163">
    <property type="entry name" value="YRDC"/>
    <property type="match status" value="1"/>
</dbReference>
<dbReference type="GO" id="GO:0000049">
    <property type="term" value="F:tRNA binding"/>
    <property type="evidence" value="ECO:0007669"/>
    <property type="project" value="TreeGrafter"/>
</dbReference>
<dbReference type="Pfam" id="PF01300">
    <property type="entry name" value="Sua5_yciO_yrdC"/>
    <property type="match status" value="1"/>
</dbReference>
<evidence type="ECO:0000256" key="13">
    <source>
        <dbReference type="PIRNR" id="PIRNR004930"/>
    </source>
</evidence>
<reference evidence="16 17" key="1">
    <citation type="submission" date="2019-04" db="EMBL/GenBank/DDBJ databases">
        <title>Cohnella sp. nov., isolated from soil.</title>
        <authorList>
            <person name="Kim W."/>
        </authorList>
    </citation>
    <scope>NUCLEOTIDE SEQUENCE [LARGE SCALE GENOMIC DNA]</scope>
    <source>
        <strain evidence="16 17">CAU 1483</strain>
    </source>
</reference>
<feature type="binding site" evidence="14">
    <location>
        <position position="141"/>
    </location>
    <ligand>
        <name>ATP</name>
        <dbReference type="ChEBI" id="CHEBI:30616"/>
    </ligand>
</feature>
<dbReference type="GO" id="GO:0003725">
    <property type="term" value="F:double-stranded RNA binding"/>
    <property type="evidence" value="ECO:0007669"/>
    <property type="project" value="UniProtKB-UniRule"/>
</dbReference>
<feature type="binding site" evidence="14">
    <location>
        <position position="56"/>
    </location>
    <ligand>
        <name>L-threonine</name>
        <dbReference type="ChEBI" id="CHEBI:57926"/>
    </ligand>
</feature>
<dbReference type="InterPro" id="IPR010923">
    <property type="entry name" value="T(6)A37_SUA5"/>
</dbReference>
<dbReference type="PANTHER" id="PTHR17490">
    <property type="entry name" value="SUA5"/>
    <property type="match status" value="1"/>
</dbReference>
<dbReference type="Gene3D" id="3.90.870.10">
    <property type="entry name" value="DHBP synthase"/>
    <property type="match status" value="1"/>
</dbReference>
<evidence type="ECO:0000256" key="14">
    <source>
        <dbReference type="PIRSR" id="PIRSR004930-1"/>
    </source>
</evidence>